<accession>A0A1D3CXE0</accession>
<proteinExistence type="predicted"/>
<dbReference type="VEuPathDB" id="ToxoDB:cyc_05378"/>
<dbReference type="Proteomes" id="UP000095192">
    <property type="component" value="Unassembled WGS sequence"/>
</dbReference>
<sequence length="223" mass="24678">MQNYRGEGETHNGEKEVLLRKERDRATLAERKAEHLSEVVAAKELEIANLTEKVADAETLLQQEREMHDQTREAVAAAEEELRRMNTEADAMRKQIDTQKASTAAAQQQIAALENLTAEFEVLAGEAHAEEVALEKYKAAMEERRKRALALLEAAENSALNVLSQLEKNGPGAQGAMSEIAQQKRLPFSRQPLAQSLSEDRPSFFLLDDFFSAAQQGGVCVAS</sequence>
<dbReference type="InParanoid" id="A0A1D3CXE0"/>
<evidence type="ECO:0000256" key="1">
    <source>
        <dbReference type="SAM" id="Coils"/>
    </source>
</evidence>
<dbReference type="EMBL" id="JROU02001603">
    <property type="protein sequence ID" value="OEH75848.1"/>
    <property type="molecule type" value="Genomic_DNA"/>
</dbReference>
<feature type="coiled-coil region" evidence="1">
    <location>
        <begin position="33"/>
        <end position="169"/>
    </location>
</feature>
<comment type="caution">
    <text evidence="2">The sequence shown here is derived from an EMBL/GenBank/DDBJ whole genome shotgun (WGS) entry which is preliminary data.</text>
</comment>
<gene>
    <name evidence="2" type="ORF">cyc_05378</name>
</gene>
<protein>
    <submittedName>
        <fullName evidence="2">Uncharacterized protein</fullName>
    </submittedName>
</protein>
<reference evidence="2 3" key="1">
    <citation type="journal article" date="2016" name="BMC Genomics">
        <title>Comparative genomics reveals Cyclospora cayetanensis possesses coccidia-like metabolism and invasion components but unique surface antigens.</title>
        <authorList>
            <person name="Liu S."/>
            <person name="Wang L."/>
            <person name="Zheng H."/>
            <person name="Xu Z."/>
            <person name="Roellig D.M."/>
            <person name="Li N."/>
            <person name="Frace M.A."/>
            <person name="Tang K."/>
            <person name="Arrowood M.J."/>
            <person name="Moss D.M."/>
            <person name="Zhang L."/>
            <person name="Feng Y."/>
            <person name="Xiao L."/>
        </authorList>
    </citation>
    <scope>NUCLEOTIDE SEQUENCE [LARGE SCALE GENOMIC DNA]</scope>
    <source>
        <strain evidence="2 3">CHN_HEN01</strain>
    </source>
</reference>
<organism evidence="2 3">
    <name type="scientific">Cyclospora cayetanensis</name>
    <dbReference type="NCBI Taxonomy" id="88456"/>
    <lineage>
        <taxon>Eukaryota</taxon>
        <taxon>Sar</taxon>
        <taxon>Alveolata</taxon>
        <taxon>Apicomplexa</taxon>
        <taxon>Conoidasida</taxon>
        <taxon>Coccidia</taxon>
        <taxon>Eucoccidiorida</taxon>
        <taxon>Eimeriorina</taxon>
        <taxon>Eimeriidae</taxon>
        <taxon>Cyclospora</taxon>
    </lineage>
</organism>
<keyword evidence="1" id="KW-0175">Coiled coil</keyword>
<dbReference type="VEuPathDB" id="ToxoDB:LOC34620477"/>
<evidence type="ECO:0000313" key="3">
    <source>
        <dbReference type="Proteomes" id="UP000095192"/>
    </source>
</evidence>
<name>A0A1D3CXE0_9EIME</name>
<evidence type="ECO:0000313" key="2">
    <source>
        <dbReference type="EMBL" id="OEH75848.1"/>
    </source>
</evidence>
<dbReference type="AlphaFoldDB" id="A0A1D3CXE0"/>
<keyword evidence="3" id="KW-1185">Reference proteome</keyword>